<protein>
    <recommendedName>
        <fullName evidence="3">N-acetyltransferase domain-containing protein</fullName>
    </recommendedName>
</protein>
<reference evidence="4" key="1">
    <citation type="journal article" date="2020" name="Stud. Mycol.">
        <title>101 Dothideomycetes genomes: a test case for predicting lifestyles and emergence of pathogens.</title>
        <authorList>
            <person name="Haridas S."/>
            <person name="Albert R."/>
            <person name="Binder M."/>
            <person name="Bloem J."/>
            <person name="Labutti K."/>
            <person name="Salamov A."/>
            <person name="Andreopoulos B."/>
            <person name="Baker S."/>
            <person name="Barry K."/>
            <person name="Bills G."/>
            <person name="Bluhm B."/>
            <person name="Cannon C."/>
            <person name="Castanera R."/>
            <person name="Culley D."/>
            <person name="Daum C."/>
            <person name="Ezra D."/>
            <person name="Gonzalez J."/>
            <person name="Henrissat B."/>
            <person name="Kuo A."/>
            <person name="Liang C."/>
            <person name="Lipzen A."/>
            <person name="Lutzoni F."/>
            <person name="Magnuson J."/>
            <person name="Mondo S."/>
            <person name="Nolan M."/>
            <person name="Ohm R."/>
            <person name="Pangilinan J."/>
            <person name="Park H.-J."/>
            <person name="Ramirez L."/>
            <person name="Alfaro M."/>
            <person name="Sun H."/>
            <person name="Tritt A."/>
            <person name="Yoshinaga Y."/>
            <person name="Zwiers L.-H."/>
            <person name="Turgeon B."/>
            <person name="Goodwin S."/>
            <person name="Spatafora J."/>
            <person name="Crous P."/>
            <person name="Grigoriev I."/>
        </authorList>
    </citation>
    <scope>NUCLEOTIDE SEQUENCE</scope>
    <source>
        <strain evidence="4">CBS 675.92</strain>
    </source>
</reference>
<dbReference type="EMBL" id="ML977004">
    <property type="protein sequence ID" value="KAF1953331.1"/>
    <property type="molecule type" value="Genomic_DNA"/>
</dbReference>
<accession>A0A6A5TKY1</accession>
<gene>
    <name evidence="4" type="ORF">CC80DRAFT_494622</name>
</gene>
<dbReference type="PANTHER" id="PTHR43420:SF47">
    <property type="entry name" value="N-ACETYLTRANSFERASE DOMAIN-CONTAINING PROTEIN"/>
    <property type="match status" value="1"/>
</dbReference>
<evidence type="ECO:0000259" key="3">
    <source>
        <dbReference type="PROSITE" id="PS51186"/>
    </source>
</evidence>
<evidence type="ECO:0000313" key="4">
    <source>
        <dbReference type="EMBL" id="KAF1953331.1"/>
    </source>
</evidence>
<dbReference type="OrthoDB" id="41532at2759"/>
<sequence length="234" mass="26228">MGLLNRYSVHLAPSSNLDPSLVSRFRKLRLKALKDDPQCFSSTYDREVRFTTDQWEARLRNDSAHTFAVVYSDHDPVSPFLEIGYSYLSANDWIGTVALVETTPAEPLSKSRLLHECVVFGIGGMYVHSEHRRRGIGAMLLEACEEQAGRLSSQYGFSRYFIGLDVQRNNRDAIVLYGKCGYRPRLNDLDAADLVRRLESGASLDGLDLDGTIILEKAGVLKRNSVAVELGERL</sequence>
<dbReference type="Gene3D" id="3.40.630.30">
    <property type="match status" value="1"/>
</dbReference>
<dbReference type="InterPro" id="IPR016181">
    <property type="entry name" value="Acyl_CoA_acyltransferase"/>
</dbReference>
<evidence type="ECO:0000313" key="5">
    <source>
        <dbReference type="Proteomes" id="UP000800035"/>
    </source>
</evidence>
<dbReference type="PROSITE" id="PS51186">
    <property type="entry name" value="GNAT"/>
    <property type="match status" value="1"/>
</dbReference>
<dbReference type="InterPro" id="IPR000182">
    <property type="entry name" value="GNAT_dom"/>
</dbReference>
<dbReference type="SUPFAM" id="SSF55729">
    <property type="entry name" value="Acyl-CoA N-acyltransferases (Nat)"/>
    <property type="match status" value="1"/>
</dbReference>
<dbReference type="GO" id="GO:0016747">
    <property type="term" value="F:acyltransferase activity, transferring groups other than amino-acyl groups"/>
    <property type="evidence" value="ECO:0007669"/>
    <property type="project" value="InterPro"/>
</dbReference>
<name>A0A6A5TKY1_9PLEO</name>
<keyword evidence="2" id="KW-0012">Acyltransferase</keyword>
<dbReference type="InterPro" id="IPR050680">
    <property type="entry name" value="YpeA/RimI_acetyltransf"/>
</dbReference>
<organism evidence="4 5">
    <name type="scientific">Byssothecium circinans</name>
    <dbReference type="NCBI Taxonomy" id="147558"/>
    <lineage>
        <taxon>Eukaryota</taxon>
        <taxon>Fungi</taxon>
        <taxon>Dikarya</taxon>
        <taxon>Ascomycota</taxon>
        <taxon>Pezizomycotina</taxon>
        <taxon>Dothideomycetes</taxon>
        <taxon>Pleosporomycetidae</taxon>
        <taxon>Pleosporales</taxon>
        <taxon>Massarineae</taxon>
        <taxon>Massarinaceae</taxon>
        <taxon>Byssothecium</taxon>
    </lineage>
</organism>
<dbReference type="PANTHER" id="PTHR43420">
    <property type="entry name" value="ACETYLTRANSFERASE"/>
    <property type="match status" value="1"/>
</dbReference>
<dbReference type="Proteomes" id="UP000800035">
    <property type="component" value="Unassembled WGS sequence"/>
</dbReference>
<dbReference type="Pfam" id="PF00583">
    <property type="entry name" value="Acetyltransf_1"/>
    <property type="match status" value="1"/>
</dbReference>
<feature type="domain" description="N-acetyltransferase" evidence="3">
    <location>
        <begin position="57"/>
        <end position="199"/>
    </location>
</feature>
<keyword evidence="5" id="KW-1185">Reference proteome</keyword>
<proteinExistence type="predicted"/>
<dbReference type="CDD" id="cd04301">
    <property type="entry name" value="NAT_SF"/>
    <property type="match status" value="1"/>
</dbReference>
<evidence type="ECO:0000256" key="1">
    <source>
        <dbReference type="ARBA" id="ARBA00022679"/>
    </source>
</evidence>
<keyword evidence="1" id="KW-0808">Transferase</keyword>
<dbReference type="AlphaFoldDB" id="A0A6A5TKY1"/>
<evidence type="ECO:0000256" key="2">
    <source>
        <dbReference type="ARBA" id="ARBA00023315"/>
    </source>
</evidence>